<dbReference type="InterPro" id="IPR036420">
    <property type="entry name" value="BRCT_dom_sf"/>
</dbReference>
<dbReference type="InterPro" id="IPR008893">
    <property type="entry name" value="WGR_domain"/>
</dbReference>
<dbReference type="SUPFAM" id="SSF142921">
    <property type="entry name" value="WGR domain-like"/>
    <property type="match status" value="1"/>
</dbReference>
<dbReference type="Proteomes" id="UP000298493">
    <property type="component" value="Unassembled WGS sequence"/>
</dbReference>
<proteinExistence type="predicted"/>
<sequence length="409" mass="46364">MKNPFQGFTIASTGDFGKQRTAEAIKRWVENNGGRYVTKVDEEVTHLVCSAQCWKSQSAMVQAAKRYPKKIKIVTYDWLEDSLMSHSRKREGEYLIKKHVKADRKRKNAAKSEERSALKKEGMSQKKPTFIQSSLALLQKHGEEYKAKKYASKPTVEDYSNYYKPPEEGDGLVSGTSKPKASNDNADDAEESSNSSASAQSPDAASTKSKSQPPESFKPPEPVLKPVVAKTNITLPEPENHHLYTDLQGDTYNITLVRIHLLNNTNERYILRLYQSNSIPYTYALHQRYVKFKAAAEERVLVPIGSEWEQCCREFKNVFLEYTGIQWEERNVEVPAKNRDRTKFVFVRPRVASGEPGRLAQGARNVVVQGAQRQWIKLGCHKISPSHEEKPSIWNDGVVSSKPDRKCPG</sequence>
<dbReference type="Pfam" id="PF00533">
    <property type="entry name" value="BRCT"/>
    <property type="match status" value="1"/>
</dbReference>
<dbReference type="PROSITE" id="PS51977">
    <property type="entry name" value="WGR"/>
    <property type="match status" value="1"/>
</dbReference>
<name>A0A4Z1NC94_9PEZI</name>
<dbReference type="CDD" id="cd00027">
    <property type="entry name" value="BRCT"/>
    <property type="match status" value="1"/>
</dbReference>
<protein>
    <submittedName>
        <fullName evidence="4">Uncharacterized protein</fullName>
    </submittedName>
</protein>
<feature type="domain" description="BRCT" evidence="2">
    <location>
        <begin position="1"/>
        <end position="96"/>
    </location>
</feature>
<keyword evidence="5" id="KW-1185">Reference proteome</keyword>
<feature type="region of interest" description="Disordered" evidence="1">
    <location>
        <begin position="386"/>
        <end position="409"/>
    </location>
</feature>
<gene>
    <name evidence="4" type="ORF">E6O75_ATG10128</name>
</gene>
<dbReference type="AlphaFoldDB" id="A0A4Z1NC94"/>
<evidence type="ECO:0000259" key="2">
    <source>
        <dbReference type="PROSITE" id="PS50172"/>
    </source>
</evidence>
<dbReference type="PROSITE" id="PS50172">
    <property type="entry name" value="BRCT"/>
    <property type="match status" value="1"/>
</dbReference>
<reference evidence="4 5" key="1">
    <citation type="submission" date="2019-04" db="EMBL/GenBank/DDBJ databases">
        <title>High contiguity whole genome sequence and gene annotation resource for two Venturia nashicola isolates.</title>
        <authorList>
            <person name="Prokchorchik M."/>
            <person name="Won K."/>
            <person name="Lee Y."/>
            <person name="Choi E.D."/>
            <person name="Segonzac C."/>
            <person name="Sohn K.H."/>
        </authorList>
    </citation>
    <scope>NUCLEOTIDE SEQUENCE [LARGE SCALE GENOMIC DNA]</scope>
    <source>
        <strain evidence="4 5">PRI2</strain>
    </source>
</reference>
<dbReference type="InterPro" id="IPR036930">
    <property type="entry name" value="WGR_dom_sf"/>
</dbReference>
<dbReference type="STRING" id="86259.A0A4Z1NC94"/>
<dbReference type="EMBL" id="SNSC02000030">
    <property type="protein sequence ID" value="TID12989.1"/>
    <property type="molecule type" value="Genomic_DNA"/>
</dbReference>
<evidence type="ECO:0000313" key="4">
    <source>
        <dbReference type="EMBL" id="TID12989.1"/>
    </source>
</evidence>
<dbReference type="InterPro" id="IPR001357">
    <property type="entry name" value="BRCT_dom"/>
</dbReference>
<dbReference type="Gene3D" id="3.40.50.10190">
    <property type="entry name" value="BRCT domain"/>
    <property type="match status" value="1"/>
</dbReference>
<dbReference type="SMART" id="SM00292">
    <property type="entry name" value="BRCT"/>
    <property type="match status" value="1"/>
</dbReference>
<feature type="compositionally biased region" description="Basic and acidic residues" evidence="1">
    <location>
        <begin position="110"/>
        <end position="124"/>
    </location>
</feature>
<accession>A0A4Z1NC94</accession>
<evidence type="ECO:0000313" key="5">
    <source>
        <dbReference type="Proteomes" id="UP000298493"/>
    </source>
</evidence>
<evidence type="ECO:0000256" key="1">
    <source>
        <dbReference type="SAM" id="MobiDB-lite"/>
    </source>
</evidence>
<feature type="region of interest" description="Disordered" evidence="1">
    <location>
        <begin position="101"/>
        <end position="126"/>
    </location>
</feature>
<feature type="compositionally biased region" description="Low complexity" evidence="1">
    <location>
        <begin position="192"/>
        <end position="206"/>
    </location>
</feature>
<feature type="domain" description="WGR" evidence="3">
    <location>
        <begin position="240"/>
        <end position="340"/>
    </location>
</feature>
<evidence type="ECO:0000259" key="3">
    <source>
        <dbReference type="PROSITE" id="PS51977"/>
    </source>
</evidence>
<comment type="caution">
    <text evidence="4">The sequence shown here is derived from an EMBL/GenBank/DDBJ whole genome shotgun (WGS) entry which is preliminary data.</text>
</comment>
<dbReference type="SUPFAM" id="SSF52113">
    <property type="entry name" value="BRCT domain"/>
    <property type="match status" value="1"/>
</dbReference>
<feature type="region of interest" description="Disordered" evidence="1">
    <location>
        <begin position="157"/>
        <end position="223"/>
    </location>
</feature>
<organism evidence="4 5">
    <name type="scientific">Venturia nashicola</name>
    <dbReference type="NCBI Taxonomy" id="86259"/>
    <lineage>
        <taxon>Eukaryota</taxon>
        <taxon>Fungi</taxon>
        <taxon>Dikarya</taxon>
        <taxon>Ascomycota</taxon>
        <taxon>Pezizomycotina</taxon>
        <taxon>Dothideomycetes</taxon>
        <taxon>Pleosporomycetidae</taxon>
        <taxon>Venturiales</taxon>
        <taxon>Venturiaceae</taxon>
        <taxon>Venturia</taxon>
    </lineage>
</organism>